<dbReference type="CDD" id="cd12719">
    <property type="entry name" value="RRM_SYNJ1"/>
    <property type="match status" value="1"/>
</dbReference>
<dbReference type="Gene3D" id="3.60.10.10">
    <property type="entry name" value="Endonuclease/exonuclease/phosphatase"/>
    <property type="match status" value="1"/>
</dbReference>
<feature type="non-terminal residue" evidence="5">
    <location>
        <position position="1"/>
    </location>
</feature>
<dbReference type="EMBL" id="VXBI01001253">
    <property type="protein sequence ID" value="NWS80311.1"/>
    <property type="molecule type" value="Genomic_DNA"/>
</dbReference>
<dbReference type="GO" id="GO:0098793">
    <property type="term" value="C:presynapse"/>
    <property type="evidence" value="ECO:0007669"/>
    <property type="project" value="TreeGrafter"/>
</dbReference>
<accession>A0A7K5IF93</accession>
<dbReference type="EC" id="3.1.3.36" evidence="1"/>
<dbReference type="Pfam" id="PF08952">
    <property type="entry name" value="DUF1866"/>
    <property type="match status" value="1"/>
</dbReference>
<dbReference type="FunFam" id="3.30.70.330:FF:000076">
    <property type="entry name" value="Synaptojanin-1 isoform 1"/>
    <property type="match status" value="1"/>
</dbReference>
<dbReference type="GO" id="GO:0017124">
    <property type="term" value="F:SH3 domain binding"/>
    <property type="evidence" value="ECO:0007669"/>
    <property type="project" value="TreeGrafter"/>
</dbReference>
<dbReference type="SMART" id="SM01165">
    <property type="entry name" value="DUF1866"/>
    <property type="match status" value="1"/>
</dbReference>
<organism evidence="5 6">
    <name type="scientific">Toxostoma redivivum</name>
    <name type="common">California thrasher</name>
    <dbReference type="NCBI Taxonomy" id="99882"/>
    <lineage>
        <taxon>Eukaryota</taxon>
        <taxon>Metazoa</taxon>
        <taxon>Chordata</taxon>
        <taxon>Craniata</taxon>
        <taxon>Vertebrata</taxon>
        <taxon>Euteleostomi</taxon>
        <taxon>Archelosauria</taxon>
        <taxon>Archosauria</taxon>
        <taxon>Dinosauria</taxon>
        <taxon>Saurischia</taxon>
        <taxon>Theropoda</taxon>
        <taxon>Coelurosauria</taxon>
        <taxon>Aves</taxon>
        <taxon>Neognathae</taxon>
        <taxon>Neoaves</taxon>
        <taxon>Telluraves</taxon>
        <taxon>Australaves</taxon>
        <taxon>Passeriformes</taxon>
        <taxon>Mimidae</taxon>
        <taxon>Toxostoma</taxon>
    </lineage>
</organism>
<evidence type="ECO:0000256" key="3">
    <source>
        <dbReference type="SAM" id="MobiDB-lite"/>
    </source>
</evidence>
<keyword evidence="2" id="KW-0694">RNA-binding</keyword>
<dbReference type="GO" id="GO:0004439">
    <property type="term" value="F:phosphatidylinositol-4,5-bisphosphate 5-phosphatase activity"/>
    <property type="evidence" value="ECO:0007669"/>
    <property type="project" value="UniProtKB-EC"/>
</dbReference>
<dbReference type="InterPro" id="IPR046985">
    <property type="entry name" value="IP5"/>
</dbReference>
<proteinExistence type="predicted"/>
<evidence type="ECO:0000313" key="6">
    <source>
        <dbReference type="Proteomes" id="UP000523146"/>
    </source>
</evidence>
<dbReference type="SUPFAM" id="SSF56219">
    <property type="entry name" value="DNase I-like"/>
    <property type="match status" value="1"/>
</dbReference>
<gene>
    <name evidence="5" type="primary">Synj1</name>
    <name evidence="5" type="ORF">TOXRED_R11625</name>
</gene>
<dbReference type="GO" id="GO:0046856">
    <property type="term" value="P:phosphatidylinositol dephosphorylation"/>
    <property type="evidence" value="ECO:0007669"/>
    <property type="project" value="InterPro"/>
</dbReference>
<dbReference type="InterPro" id="IPR000504">
    <property type="entry name" value="RRM_dom"/>
</dbReference>
<feature type="region of interest" description="Disordered" evidence="3">
    <location>
        <begin position="263"/>
        <end position="415"/>
    </location>
</feature>
<dbReference type="Proteomes" id="UP000523146">
    <property type="component" value="Unassembled WGS sequence"/>
</dbReference>
<evidence type="ECO:0000256" key="2">
    <source>
        <dbReference type="PROSITE-ProRule" id="PRU00176"/>
    </source>
</evidence>
<dbReference type="GO" id="GO:0048488">
    <property type="term" value="P:synaptic vesicle endocytosis"/>
    <property type="evidence" value="ECO:0007669"/>
    <property type="project" value="TreeGrafter"/>
</dbReference>
<dbReference type="InterPro" id="IPR012677">
    <property type="entry name" value="Nucleotide-bd_a/b_plait_sf"/>
</dbReference>
<feature type="compositionally biased region" description="Pro residues" evidence="3">
    <location>
        <begin position="335"/>
        <end position="357"/>
    </location>
</feature>
<dbReference type="GO" id="GO:0003723">
    <property type="term" value="F:RNA binding"/>
    <property type="evidence" value="ECO:0007669"/>
    <property type="project" value="UniProtKB-UniRule"/>
</dbReference>
<feature type="domain" description="RRM" evidence="4">
    <location>
        <begin position="127"/>
        <end position="204"/>
    </location>
</feature>
<evidence type="ECO:0000256" key="1">
    <source>
        <dbReference type="ARBA" id="ARBA00013044"/>
    </source>
</evidence>
<protein>
    <recommendedName>
        <fullName evidence="1">phosphoinositide 5-phosphatase</fullName>
        <ecNumber evidence="1">3.1.3.36</ecNumber>
    </recommendedName>
</protein>
<feature type="compositionally biased region" description="Pro residues" evidence="3">
    <location>
        <begin position="792"/>
        <end position="802"/>
    </location>
</feature>
<dbReference type="InterPro" id="IPR035979">
    <property type="entry name" value="RBD_domain_sf"/>
</dbReference>
<comment type="caution">
    <text evidence="5">The sequence shown here is derived from an EMBL/GenBank/DDBJ whole genome shotgun (WGS) entry which is preliminary data.</text>
</comment>
<keyword evidence="6" id="KW-1185">Reference proteome</keyword>
<feature type="compositionally biased region" description="Polar residues" evidence="3">
    <location>
        <begin position="523"/>
        <end position="545"/>
    </location>
</feature>
<evidence type="ECO:0000259" key="4">
    <source>
        <dbReference type="PROSITE" id="PS50102"/>
    </source>
</evidence>
<name>A0A7K5IF93_TOXRE</name>
<feature type="compositionally biased region" description="Pro residues" evidence="3">
    <location>
        <begin position="453"/>
        <end position="466"/>
    </location>
</feature>
<dbReference type="PROSITE" id="PS50102">
    <property type="entry name" value="RRM"/>
    <property type="match status" value="1"/>
</dbReference>
<dbReference type="InterPro" id="IPR000300">
    <property type="entry name" value="IPPc"/>
</dbReference>
<dbReference type="Pfam" id="PF22669">
    <property type="entry name" value="Exo_endo_phos2"/>
    <property type="match status" value="1"/>
</dbReference>
<dbReference type="AlphaFoldDB" id="A0A7K5IF93"/>
<reference evidence="5 6" key="1">
    <citation type="submission" date="2019-09" db="EMBL/GenBank/DDBJ databases">
        <title>Bird 10,000 Genomes (B10K) Project - Family phase.</title>
        <authorList>
            <person name="Zhang G."/>
        </authorList>
    </citation>
    <scope>NUCLEOTIDE SEQUENCE [LARGE SCALE GENOMIC DNA]</scope>
    <source>
        <strain evidence="5">B10K-DU-002-15</strain>
        <tissue evidence="5">Muscle</tissue>
    </source>
</reference>
<feature type="non-terminal residue" evidence="5">
    <location>
        <position position="810"/>
    </location>
</feature>
<feature type="region of interest" description="Disordered" evidence="3">
    <location>
        <begin position="429"/>
        <end position="547"/>
    </location>
</feature>
<feature type="compositionally biased region" description="Low complexity" evidence="3">
    <location>
        <begin position="265"/>
        <end position="305"/>
    </location>
</feature>
<feature type="compositionally biased region" description="Low complexity" evidence="3">
    <location>
        <begin position="782"/>
        <end position="791"/>
    </location>
</feature>
<feature type="region of interest" description="Disordered" evidence="3">
    <location>
        <begin position="564"/>
        <end position="586"/>
    </location>
</feature>
<evidence type="ECO:0000313" key="5">
    <source>
        <dbReference type="EMBL" id="NWS80311.1"/>
    </source>
</evidence>
<feature type="region of interest" description="Disordered" evidence="3">
    <location>
        <begin position="771"/>
        <end position="810"/>
    </location>
</feature>
<dbReference type="SUPFAM" id="SSF54928">
    <property type="entry name" value="RNA-binding domain, RBD"/>
    <property type="match status" value="1"/>
</dbReference>
<dbReference type="InterPro" id="IPR015047">
    <property type="entry name" value="SYNJ1/2_RRM"/>
</dbReference>
<dbReference type="InterPro" id="IPR034971">
    <property type="entry name" value="SYNJ1_RRM"/>
</dbReference>
<feature type="compositionally biased region" description="Polar residues" evidence="3">
    <location>
        <begin position="400"/>
        <end position="410"/>
    </location>
</feature>
<dbReference type="PANTHER" id="PTHR11200:SF158">
    <property type="entry name" value="SYNAPTOJANIN-1"/>
    <property type="match status" value="1"/>
</dbReference>
<dbReference type="Gene3D" id="3.30.70.330">
    <property type="match status" value="1"/>
</dbReference>
<sequence length="810" mass="87508">QIFRGFLEGKINFAPTYKYDLFSDDYDTSEKCRTPAWTDRILWRRRKWPFDRSAEDLDLLNASFHSDTNVPYTWNPGTLLHYGRAELKTSDHRPVVALIDIDIFEIEAEERQKVYKEVIAMQGPPDGTVMVSIRSSSAEENYFDDNLIDDLLQKFASYGEVILIRFVEDKMWVTFLEGSSALNVMNLNGVELQGRIIDINLKNPDWIRNLEDEMNLEKINIGLPSSTSSTLLCEDAEVTADYDMEGDIDDYSAEVEEILPQHLQPTSGSGLGASPSSSPRSSPCQSPTLSDGPALPARPSRAPAKSPGPPVPTHAELQSAGQQKEPPQSLEPKRPPPPRPVAPPARPAPPQRPPPPSGGRSPAPARKEFGGLGAPPSPGVARREVEAQKSPGTQRKDTLVRNQPPHSAGTTRPVVCLLCCQTVPPRAGVISAPQSHVRPSGARPAPESQSKPAEPPRGSPLLPEPLKPQAAGPAQPSTAVLRMQEPLIPVAPHPSQAGAPPSLEPPQPPPRSRSSHSLPSDPAPSQQQLNPNGTSGTNPAPQLSSDPFEALSFQLLVSQMQMSVRTSPAPTSNQKELTQLPSARQGNADNSNAVNCMPAMPPVPTFHSSREHQHSSPNPFIPGLNCSNPFTERTPSAGNPFRTERRELGVTSQVQVGPAAPHPFPPLAAPSCSTSRAAFPLGAAESTFCWRSQSLKVENIQPKGWVTFDEDEDFTAKLKPSASVPDFKRLGSGKLAGSGLLGAEQKTFLGSDFTFDGDWNKSSADCFCTMPARKPPAPPVPSRAASNRSPADPFPCPAPKVSPTPDFTER</sequence>
<dbReference type="GO" id="GO:0048471">
    <property type="term" value="C:perinuclear region of cytoplasm"/>
    <property type="evidence" value="ECO:0007669"/>
    <property type="project" value="TreeGrafter"/>
</dbReference>
<feature type="compositionally biased region" description="Pro residues" evidence="3">
    <location>
        <begin position="502"/>
        <end position="511"/>
    </location>
</feature>
<dbReference type="InterPro" id="IPR036691">
    <property type="entry name" value="Endo/exonu/phosph_ase_sf"/>
</dbReference>
<dbReference type="PANTHER" id="PTHR11200">
    <property type="entry name" value="INOSITOL 5-PHOSPHATASE"/>
    <property type="match status" value="1"/>
</dbReference>